<dbReference type="AlphaFoldDB" id="A0A2U1PC19"/>
<keyword evidence="2" id="KW-0808">Transferase</keyword>
<dbReference type="GO" id="GO:0003964">
    <property type="term" value="F:RNA-directed DNA polymerase activity"/>
    <property type="evidence" value="ECO:0007669"/>
    <property type="project" value="UniProtKB-KW"/>
</dbReference>
<dbReference type="EMBL" id="PKPP01001365">
    <property type="protein sequence ID" value="PWA83305.1"/>
    <property type="molecule type" value="Genomic_DNA"/>
</dbReference>
<proteinExistence type="predicted"/>
<dbReference type="SUPFAM" id="SSF56219">
    <property type="entry name" value="DNase I-like"/>
    <property type="match status" value="1"/>
</dbReference>
<evidence type="ECO:0000313" key="2">
    <source>
        <dbReference type="EMBL" id="PWA83305.1"/>
    </source>
</evidence>
<keyword evidence="2" id="KW-0548">Nucleotidyltransferase</keyword>
<evidence type="ECO:0000313" key="3">
    <source>
        <dbReference type="Proteomes" id="UP000245207"/>
    </source>
</evidence>
<name>A0A2U1PC19_ARTAN</name>
<reference evidence="2 3" key="1">
    <citation type="journal article" date="2018" name="Mol. Plant">
        <title>The genome of Artemisia annua provides insight into the evolution of Asteraceae family and artemisinin biosynthesis.</title>
        <authorList>
            <person name="Shen Q."/>
            <person name="Zhang L."/>
            <person name="Liao Z."/>
            <person name="Wang S."/>
            <person name="Yan T."/>
            <person name="Shi P."/>
            <person name="Liu M."/>
            <person name="Fu X."/>
            <person name="Pan Q."/>
            <person name="Wang Y."/>
            <person name="Lv Z."/>
            <person name="Lu X."/>
            <person name="Zhang F."/>
            <person name="Jiang W."/>
            <person name="Ma Y."/>
            <person name="Chen M."/>
            <person name="Hao X."/>
            <person name="Li L."/>
            <person name="Tang Y."/>
            <person name="Lv G."/>
            <person name="Zhou Y."/>
            <person name="Sun X."/>
            <person name="Brodelius P.E."/>
            <person name="Rose J.K.C."/>
            <person name="Tang K."/>
        </authorList>
    </citation>
    <scope>NUCLEOTIDE SEQUENCE [LARGE SCALE GENOMIC DNA]</scope>
    <source>
        <strain evidence="3">cv. Huhao1</strain>
        <tissue evidence="2">Leaf</tissue>
    </source>
</reference>
<dbReference type="InterPro" id="IPR036691">
    <property type="entry name" value="Endo/exonu/phosph_ase_sf"/>
</dbReference>
<comment type="caution">
    <text evidence="2">The sequence shown here is derived from an EMBL/GenBank/DDBJ whole genome shotgun (WGS) entry which is preliminary data.</text>
</comment>
<protein>
    <submittedName>
        <fullName evidence="2">RNA-directed DNA polymerase, eukaryota</fullName>
    </submittedName>
</protein>
<dbReference type="OrthoDB" id="1748656at2759"/>
<evidence type="ECO:0000256" key="1">
    <source>
        <dbReference type="SAM" id="MobiDB-lite"/>
    </source>
</evidence>
<dbReference type="Proteomes" id="UP000245207">
    <property type="component" value="Unassembled WGS sequence"/>
</dbReference>
<feature type="compositionally biased region" description="Basic and acidic residues" evidence="1">
    <location>
        <begin position="28"/>
        <end position="50"/>
    </location>
</feature>
<organism evidence="2 3">
    <name type="scientific">Artemisia annua</name>
    <name type="common">Sweet wormwood</name>
    <dbReference type="NCBI Taxonomy" id="35608"/>
    <lineage>
        <taxon>Eukaryota</taxon>
        <taxon>Viridiplantae</taxon>
        <taxon>Streptophyta</taxon>
        <taxon>Embryophyta</taxon>
        <taxon>Tracheophyta</taxon>
        <taxon>Spermatophyta</taxon>
        <taxon>Magnoliopsida</taxon>
        <taxon>eudicotyledons</taxon>
        <taxon>Gunneridae</taxon>
        <taxon>Pentapetalae</taxon>
        <taxon>asterids</taxon>
        <taxon>campanulids</taxon>
        <taxon>Asterales</taxon>
        <taxon>Asteraceae</taxon>
        <taxon>Asteroideae</taxon>
        <taxon>Anthemideae</taxon>
        <taxon>Artemisiinae</taxon>
        <taxon>Artemisia</taxon>
    </lineage>
</organism>
<feature type="compositionally biased region" description="Polar residues" evidence="1">
    <location>
        <begin position="9"/>
        <end position="24"/>
    </location>
</feature>
<sequence length="254" mass="28166">MGLKVIDASTGSDEANDGEGQQNTEGDDGIKSDPYKVNHDKSVSRSDKRGVAEMSIQEIGEMLGVVWEMKNAGNEQNETNSIVDERDQMQETKCGQIEEQWVEDIWGTRNFGFVQAAGDVGYVAVKGSWKGNDDEVILVSVYGPHPAAKKGELWKKLENLIDGCKVSWCVFGDFNEVRGQEDHLNTQFKVRESDEFNEFIAATLLMEVPLGHDLLGTVNMIGHIFVLFVHGHKQPPLSRVCYCYNNPPVAPSSS</sequence>
<accession>A0A2U1PC19</accession>
<keyword evidence="2" id="KW-0695">RNA-directed DNA polymerase</keyword>
<feature type="region of interest" description="Disordered" evidence="1">
    <location>
        <begin position="1"/>
        <end position="50"/>
    </location>
</feature>
<dbReference type="Gene3D" id="3.60.10.10">
    <property type="entry name" value="Endonuclease/exonuclease/phosphatase"/>
    <property type="match status" value="1"/>
</dbReference>
<keyword evidence="3" id="KW-1185">Reference proteome</keyword>
<gene>
    <name evidence="2" type="ORF">CTI12_AA172730</name>
</gene>